<evidence type="ECO:0000313" key="1">
    <source>
        <dbReference type="EMBL" id="AWB32686.1"/>
    </source>
</evidence>
<dbReference type="KEGG" id="boz:DBV39_02000"/>
<dbReference type="AlphaFoldDB" id="A0A2R4XFV2"/>
<name>A0A2R4XFV2_9BURK</name>
<reference evidence="1 2" key="1">
    <citation type="submission" date="2018-04" db="EMBL/GenBank/DDBJ databases">
        <title>Bordetella sp. HZ20 isolated from seawater.</title>
        <authorList>
            <person name="Sun C."/>
        </authorList>
    </citation>
    <scope>NUCLEOTIDE SEQUENCE [LARGE SCALE GENOMIC DNA]</scope>
    <source>
        <strain evidence="1 2">HZ20</strain>
    </source>
</reference>
<dbReference type="EMBL" id="CP028901">
    <property type="protein sequence ID" value="AWB32686.1"/>
    <property type="molecule type" value="Genomic_DNA"/>
</dbReference>
<evidence type="ECO:0000313" key="2">
    <source>
        <dbReference type="Proteomes" id="UP000244571"/>
    </source>
</evidence>
<gene>
    <name evidence="1" type="ORF">DBV39_02000</name>
</gene>
<proteinExistence type="predicted"/>
<organism evidence="1 2">
    <name type="scientific">Orrella marina</name>
    <dbReference type="NCBI Taxonomy" id="2163011"/>
    <lineage>
        <taxon>Bacteria</taxon>
        <taxon>Pseudomonadati</taxon>
        <taxon>Pseudomonadota</taxon>
        <taxon>Betaproteobacteria</taxon>
        <taxon>Burkholderiales</taxon>
        <taxon>Alcaligenaceae</taxon>
        <taxon>Orrella</taxon>
    </lineage>
</organism>
<dbReference type="Proteomes" id="UP000244571">
    <property type="component" value="Chromosome"/>
</dbReference>
<sequence length="127" mass="14301">MLAERFEQTNARMLDAIEQLCGKSGRSQGEMLDESGEIQTSFEQTLDAISMIIDQQRAARESAVRDRELNHEDGVVESFDRFISALIEAHDLINELKWAIMEHDADRSPSSGKGPFRSAKELLASFQ</sequence>
<accession>A0A2R4XFV2</accession>
<keyword evidence="2" id="KW-1185">Reference proteome</keyword>
<protein>
    <submittedName>
        <fullName evidence="1">Uncharacterized protein</fullName>
    </submittedName>
</protein>